<dbReference type="GO" id="GO:0006886">
    <property type="term" value="P:intracellular protein transport"/>
    <property type="evidence" value="ECO:0007669"/>
    <property type="project" value="InterPro"/>
</dbReference>
<dbReference type="SMART" id="SM00175">
    <property type="entry name" value="RAB"/>
    <property type="match status" value="1"/>
</dbReference>
<dbReference type="PROSITE" id="PS50234">
    <property type="entry name" value="VWFA"/>
    <property type="match status" value="1"/>
</dbReference>
<evidence type="ECO:0000256" key="1">
    <source>
        <dbReference type="ARBA" id="ARBA00022741"/>
    </source>
</evidence>
<gene>
    <name evidence="5" type="ORF">BSL78_06764</name>
</gene>
<protein>
    <submittedName>
        <fullName evidence="5">Putative circularly permutated Ras protein 1</fullName>
    </submittedName>
</protein>
<dbReference type="InterPro" id="IPR001806">
    <property type="entry name" value="Small_GTPase"/>
</dbReference>
<dbReference type="OrthoDB" id="1724672at2759"/>
<dbReference type="SUPFAM" id="SSF52540">
    <property type="entry name" value="P-loop containing nucleoside triphosphate hydrolases"/>
    <property type="match status" value="2"/>
</dbReference>
<dbReference type="EMBL" id="MRZV01000179">
    <property type="protein sequence ID" value="PIK56321.1"/>
    <property type="molecule type" value="Genomic_DNA"/>
</dbReference>
<sequence length="748" mass="82868">MIILEEGLKKASWDLKKYGEDEDVCMLDILDTAGQEEYSALREQYMRLGQAFMIVYSIDDKNSFQAALDIHTLVNSINAIFASSAILCGNKSDLESERQVPAADGEKEAKARGIAFMETSAKTGENVTLAFEELLRRANRNTIEYKVVVLGSGGVGKSSLVIRLTQDMFLDDYDPTIEDSFRTTITVKGIWRVVVNKYCSGCGVPGFFYTPKKERLRHFKSSLSNTFERKKKQIQKLRAPPAQVDKIVPYDEVKSYKTERADGNVILVSLGTLENDPKIMTGDAVSCCKCPAILSHISTVTPSSSGDTSKQTWTCDFCDTENEVDVSNEEIPKESQVDFLYVAPSEQGTEVTMETDKPVSRAGEVIYCIDVSSSMETEADLPQLQAKWFDLQKRTVSSVSRLDCIKQAVQRQIDFHEIESPEKKVAVVSFGSKIHFMCDKKTRVKYEYAANDLDKLLALGKSLAETETIKPLNENAEALRDQVSKLSLSEGTALGPALALSVGFLSKTPGSEIVLCTDGQPIKGIGSLPRDSAFYDKIGEIAQKQQTTISVIGIQTGKEYDLETVSKAAAITGGTINLLSPQELSHKMRELMQDVIIATGVEITAILHPYLYFVHEKQTVFNKVSKATFSLGNVHKNTELTFRFRKSTRIFWAIDSSLPFQIQVRYTTKDGRTFLRILTEKRETTLDRIQMETNLNIPVVGAMAMKESAAQAQAGDVLGADESAPAGTMNDQPMCARLAKKDGHEDEK</sequence>
<name>A0A2G8L7S8_STIJA</name>
<dbReference type="InterPro" id="IPR036174">
    <property type="entry name" value="Znf_Sec23_Sec24_sf"/>
</dbReference>
<dbReference type="SMART" id="SM00173">
    <property type="entry name" value="RAS"/>
    <property type="match status" value="1"/>
</dbReference>
<dbReference type="PROSITE" id="PS51419">
    <property type="entry name" value="RAB"/>
    <property type="match status" value="1"/>
</dbReference>
<dbReference type="SMART" id="SM00174">
    <property type="entry name" value="RHO"/>
    <property type="match status" value="1"/>
</dbReference>
<keyword evidence="1" id="KW-0547">Nucleotide-binding</keyword>
<dbReference type="GO" id="GO:0005525">
    <property type="term" value="F:GTP binding"/>
    <property type="evidence" value="ECO:0007669"/>
    <property type="project" value="UniProtKB-KW"/>
</dbReference>
<dbReference type="GO" id="GO:0006888">
    <property type="term" value="P:endoplasmic reticulum to Golgi vesicle-mediated transport"/>
    <property type="evidence" value="ECO:0007669"/>
    <property type="project" value="InterPro"/>
</dbReference>
<dbReference type="SUPFAM" id="SSF82919">
    <property type="entry name" value="Zn-finger domain of Sec23/24"/>
    <property type="match status" value="1"/>
</dbReference>
<dbReference type="GO" id="GO:0003924">
    <property type="term" value="F:GTPase activity"/>
    <property type="evidence" value="ECO:0007669"/>
    <property type="project" value="InterPro"/>
</dbReference>
<dbReference type="InterPro" id="IPR002035">
    <property type="entry name" value="VWF_A"/>
</dbReference>
<dbReference type="NCBIfam" id="TIGR00231">
    <property type="entry name" value="small_GTP"/>
    <property type="match status" value="1"/>
</dbReference>
<dbReference type="GO" id="GO:0008270">
    <property type="term" value="F:zinc ion binding"/>
    <property type="evidence" value="ECO:0007669"/>
    <property type="project" value="InterPro"/>
</dbReference>
<dbReference type="InterPro" id="IPR005225">
    <property type="entry name" value="Small_GTP-bd"/>
</dbReference>
<dbReference type="Pfam" id="PF00071">
    <property type="entry name" value="Ras"/>
    <property type="match status" value="2"/>
</dbReference>
<evidence type="ECO:0000256" key="2">
    <source>
        <dbReference type="ARBA" id="ARBA00023134"/>
    </source>
</evidence>
<dbReference type="InterPro" id="IPR020849">
    <property type="entry name" value="Small_GTPase_Ras-type"/>
</dbReference>
<dbReference type="InterPro" id="IPR036465">
    <property type="entry name" value="vWFA_dom_sf"/>
</dbReference>
<comment type="caution">
    <text evidence="5">The sequence shown here is derived from an EMBL/GenBank/DDBJ whole genome shotgun (WGS) entry which is preliminary data.</text>
</comment>
<accession>A0A2G8L7S8</accession>
<evidence type="ECO:0000313" key="5">
    <source>
        <dbReference type="EMBL" id="PIK56321.1"/>
    </source>
</evidence>
<evidence type="ECO:0000256" key="3">
    <source>
        <dbReference type="SAM" id="MobiDB-lite"/>
    </source>
</evidence>
<dbReference type="SUPFAM" id="SSF53300">
    <property type="entry name" value="vWA-like"/>
    <property type="match status" value="1"/>
</dbReference>
<reference evidence="5 6" key="1">
    <citation type="journal article" date="2017" name="PLoS Biol.">
        <title>The sea cucumber genome provides insights into morphological evolution and visceral regeneration.</title>
        <authorList>
            <person name="Zhang X."/>
            <person name="Sun L."/>
            <person name="Yuan J."/>
            <person name="Sun Y."/>
            <person name="Gao Y."/>
            <person name="Zhang L."/>
            <person name="Li S."/>
            <person name="Dai H."/>
            <person name="Hamel J.F."/>
            <person name="Liu C."/>
            <person name="Yu Y."/>
            <person name="Liu S."/>
            <person name="Lin W."/>
            <person name="Guo K."/>
            <person name="Jin S."/>
            <person name="Xu P."/>
            <person name="Storey K.B."/>
            <person name="Huan P."/>
            <person name="Zhang T."/>
            <person name="Zhou Y."/>
            <person name="Zhang J."/>
            <person name="Lin C."/>
            <person name="Li X."/>
            <person name="Xing L."/>
            <person name="Huo D."/>
            <person name="Sun M."/>
            <person name="Wang L."/>
            <person name="Mercier A."/>
            <person name="Li F."/>
            <person name="Yang H."/>
            <person name="Xiang J."/>
        </authorList>
    </citation>
    <scope>NUCLEOTIDE SEQUENCE [LARGE SCALE GENOMIC DNA]</scope>
    <source>
        <strain evidence="5">Shaxun</strain>
        <tissue evidence="5">Muscle</tissue>
    </source>
</reference>
<dbReference type="PRINTS" id="PR00449">
    <property type="entry name" value="RASTRNSFRMNG"/>
</dbReference>
<dbReference type="PANTHER" id="PTHR24070">
    <property type="entry name" value="RAS, DI-RAS, AND RHEB FAMILY MEMBERS OF SMALL GTPASE SUPERFAMILY"/>
    <property type="match status" value="1"/>
</dbReference>
<feature type="region of interest" description="Disordered" evidence="3">
    <location>
        <begin position="720"/>
        <end position="748"/>
    </location>
</feature>
<organism evidence="5 6">
    <name type="scientific">Stichopus japonicus</name>
    <name type="common">Sea cucumber</name>
    <dbReference type="NCBI Taxonomy" id="307972"/>
    <lineage>
        <taxon>Eukaryota</taxon>
        <taxon>Metazoa</taxon>
        <taxon>Echinodermata</taxon>
        <taxon>Eleutherozoa</taxon>
        <taxon>Echinozoa</taxon>
        <taxon>Holothuroidea</taxon>
        <taxon>Aspidochirotacea</taxon>
        <taxon>Aspidochirotida</taxon>
        <taxon>Stichopodidae</taxon>
        <taxon>Apostichopus</taxon>
    </lineage>
</organism>
<proteinExistence type="predicted"/>
<dbReference type="InterPro" id="IPR027417">
    <property type="entry name" value="P-loop_NTPase"/>
</dbReference>
<evidence type="ECO:0000313" key="6">
    <source>
        <dbReference type="Proteomes" id="UP000230750"/>
    </source>
</evidence>
<evidence type="ECO:0000259" key="4">
    <source>
        <dbReference type="PROSITE" id="PS50234"/>
    </source>
</evidence>
<dbReference type="Gene3D" id="3.40.50.410">
    <property type="entry name" value="von Willebrand factor, type A domain"/>
    <property type="match status" value="1"/>
</dbReference>
<feature type="domain" description="VWFA" evidence="4">
    <location>
        <begin position="364"/>
        <end position="595"/>
    </location>
</feature>
<keyword evidence="6" id="KW-1185">Reference proteome</keyword>
<dbReference type="AlphaFoldDB" id="A0A2G8L7S8"/>
<dbReference type="Gene3D" id="2.30.30.380">
    <property type="entry name" value="Zn-finger domain of Sec23/24"/>
    <property type="match status" value="1"/>
</dbReference>
<dbReference type="GO" id="GO:0030127">
    <property type="term" value="C:COPII vesicle coat"/>
    <property type="evidence" value="ECO:0007669"/>
    <property type="project" value="InterPro"/>
</dbReference>
<dbReference type="GO" id="GO:0007165">
    <property type="term" value="P:signal transduction"/>
    <property type="evidence" value="ECO:0007669"/>
    <property type="project" value="InterPro"/>
</dbReference>
<dbReference type="Proteomes" id="UP000230750">
    <property type="component" value="Unassembled WGS sequence"/>
</dbReference>
<feature type="compositionally biased region" description="Basic and acidic residues" evidence="3">
    <location>
        <begin position="739"/>
        <end position="748"/>
    </location>
</feature>
<dbReference type="Gene3D" id="3.40.50.300">
    <property type="entry name" value="P-loop containing nucleotide triphosphate hydrolases"/>
    <property type="match status" value="2"/>
</dbReference>
<keyword evidence="2" id="KW-0342">GTP-binding</keyword>
<dbReference type="STRING" id="307972.A0A2G8L7S8"/>
<dbReference type="PROSITE" id="PS51421">
    <property type="entry name" value="RAS"/>
    <property type="match status" value="1"/>
</dbReference>